<sequence length="724" mass="82755">MSGGNISFRLTGVYDEPNRSKRKLTWDLIEGLTKRSDFPWCLIGDMNNVLSQSDKKGGKPYPNWLIQGFKGVVDRCRLIDMELMGYPYTWERNHGATNWIECIQPSITLEQNDNLLQPITEEEVKTAVFQMHPDKSLGPNGMRPGFYQKFWSIVGKDVINLAKNFFTTAAFEEHLTEANIVLIPKKKNPVTMADLRPISLCNVAYKVVSKVLTNRLKRVLNHVISEIQSAFIPGRLITNNMISYEVMHYLKRKRSGKKGSMAVKLNMSKAYDRVEWGYLETMLRHMGFVDKIVGLFMACVTTARYKISHAGQEFGNIIPHRGLRQGDPLSSYLFLICAKTCDEICGMLNIHEADDHSIYLGLPNIIGRKKTVIMAYLKDKVQQRVQGWERGLGFCNLHDFNMALLGKQRWRLLTRPDSLVSKVYNSRYYSNGSFLSAKLGGKPSYIWKSIFEAHELIKKGAAVRVGQCNSVQVVNVPWLPCVEDPYVHTVTASLQGKTVSSLMTIDQAQWDEDLIKDIFIDRDVNLILSTPFAPNEPDIWYWRLKNLGHYSVKSAYRQLQNDKEEPIGRDNGAYWNKLWNLKSAFSNSSSAECQLISTLVWAIWKSRNELVWDNKHRTVCDVVVLARTVLDQWKSAQEKTFEVSSELQTSDVGYERWRTPIDDMIKVNTDAAIFAHTNCYNFSFVARDHTCSLVKAKSKCIQGKVQPSINEVIGIREALSWIKN</sequence>
<dbReference type="Proteomes" id="UP000596661">
    <property type="component" value="Chromosome 6"/>
</dbReference>
<dbReference type="Gramene" id="evm.model.06.991">
    <property type="protein sequence ID" value="cds.evm.model.06.991"/>
    <property type="gene ID" value="evm.TU.06.991"/>
</dbReference>
<evidence type="ECO:0000313" key="3">
    <source>
        <dbReference type="Proteomes" id="UP000596661"/>
    </source>
</evidence>
<organism evidence="2 3">
    <name type="scientific">Cannabis sativa</name>
    <name type="common">Hemp</name>
    <name type="synonym">Marijuana</name>
    <dbReference type="NCBI Taxonomy" id="3483"/>
    <lineage>
        <taxon>Eukaryota</taxon>
        <taxon>Viridiplantae</taxon>
        <taxon>Streptophyta</taxon>
        <taxon>Embryophyta</taxon>
        <taxon>Tracheophyta</taxon>
        <taxon>Spermatophyta</taxon>
        <taxon>Magnoliopsida</taxon>
        <taxon>eudicotyledons</taxon>
        <taxon>Gunneridae</taxon>
        <taxon>Pentapetalae</taxon>
        <taxon>rosids</taxon>
        <taxon>fabids</taxon>
        <taxon>Rosales</taxon>
        <taxon>Cannabaceae</taxon>
        <taxon>Cannabis</taxon>
    </lineage>
</organism>
<dbReference type="Gene3D" id="3.60.10.10">
    <property type="entry name" value="Endonuclease/exonuclease/phosphatase"/>
    <property type="match status" value="1"/>
</dbReference>
<dbReference type="CDD" id="cd01650">
    <property type="entry name" value="RT_nLTR_like"/>
    <property type="match status" value="1"/>
</dbReference>
<feature type="domain" description="Reverse transcriptase" evidence="1">
    <location>
        <begin position="183"/>
        <end position="341"/>
    </location>
</feature>
<protein>
    <recommendedName>
        <fullName evidence="1">Reverse transcriptase domain-containing protein</fullName>
    </recommendedName>
</protein>
<dbReference type="SUPFAM" id="SSF56219">
    <property type="entry name" value="DNase I-like"/>
    <property type="match status" value="1"/>
</dbReference>
<dbReference type="InterPro" id="IPR043502">
    <property type="entry name" value="DNA/RNA_pol_sf"/>
</dbReference>
<keyword evidence="3" id="KW-1185">Reference proteome</keyword>
<dbReference type="EnsemblPlants" id="evm.model.06.991">
    <property type="protein sequence ID" value="cds.evm.model.06.991"/>
    <property type="gene ID" value="evm.TU.06.991"/>
</dbReference>
<dbReference type="AlphaFoldDB" id="A0A803Q0U5"/>
<proteinExistence type="predicted"/>
<accession>A0A803Q0U5</accession>
<dbReference type="PANTHER" id="PTHR46890">
    <property type="entry name" value="NON-LTR RETROLELEMENT REVERSE TRANSCRIPTASE-LIKE PROTEIN-RELATED"/>
    <property type="match status" value="1"/>
</dbReference>
<reference evidence="2" key="2">
    <citation type="submission" date="2021-03" db="UniProtKB">
        <authorList>
            <consortium name="EnsemblPlants"/>
        </authorList>
    </citation>
    <scope>IDENTIFICATION</scope>
</reference>
<name>A0A803Q0U5_CANSA</name>
<dbReference type="SUPFAM" id="SSF56672">
    <property type="entry name" value="DNA/RNA polymerases"/>
    <property type="match status" value="1"/>
</dbReference>
<dbReference type="Pfam" id="PF00078">
    <property type="entry name" value="RVT_1"/>
    <property type="match status" value="1"/>
</dbReference>
<evidence type="ECO:0000313" key="2">
    <source>
        <dbReference type="EnsemblPlants" id="cds.evm.model.06.991"/>
    </source>
</evidence>
<dbReference type="InterPro" id="IPR000477">
    <property type="entry name" value="RT_dom"/>
</dbReference>
<evidence type="ECO:0000259" key="1">
    <source>
        <dbReference type="Pfam" id="PF00078"/>
    </source>
</evidence>
<dbReference type="InterPro" id="IPR036691">
    <property type="entry name" value="Endo/exonu/phosph_ase_sf"/>
</dbReference>
<dbReference type="EMBL" id="UZAU01000586">
    <property type="status" value="NOT_ANNOTATED_CDS"/>
    <property type="molecule type" value="Genomic_DNA"/>
</dbReference>
<dbReference type="PANTHER" id="PTHR46890:SF48">
    <property type="entry name" value="RNA-DIRECTED DNA POLYMERASE"/>
    <property type="match status" value="1"/>
</dbReference>
<reference evidence="2" key="1">
    <citation type="submission" date="2018-11" db="EMBL/GenBank/DDBJ databases">
        <authorList>
            <person name="Grassa J C."/>
        </authorList>
    </citation>
    <scope>NUCLEOTIDE SEQUENCE [LARGE SCALE GENOMIC DNA]</scope>
</reference>
<dbReference type="InterPro" id="IPR052343">
    <property type="entry name" value="Retrotransposon-Effector_Assoc"/>
</dbReference>